<keyword evidence="6" id="KW-1185">Reference proteome</keyword>
<keyword evidence="3" id="KW-0804">Transcription</keyword>
<dbReference type="InterPro" id="IPR036388">
    <property type="entry name" value="WH-like_DNA-bd_sf"/>
</dbReference>
<evidence type="ECO:0000256" key="2">
    <source>
        <dbReference type="ARBA" id="ARBA00023125"/>
    </source>
</evidence>
<organism evidence="5 6">
    <name type="scientific">Actinoalloteichus caeruleus DSM 43889</name>
    <dbReference type="NCBI Taxonomy" id="1120930"/>
    <lineage>
        <taxon>Bacteria</taxon>
        <taxon>Bacillati</taxon>
        <taxon>Actinomycetota</taxon>
        <taxon>Actinomycetes</taxon>
        <taxon>Pseudonocardiales</taxon>
        <taxon>Pseudonocardiaceae</taxon>
        <taxon>Actinoalloteichus</taxon>
        <taxon>Actinoalloteichus cyanogriseus</taxon>
    </lineage>
</organism>
<dbReference type="PANTHER" id="PTHR33204">
    <property type="entry name" value="TRANSCRIPTIONAL REGULATOR, MARR FAMILY"/>
    <property type="match status" value="1"/>
</dbReference>
<evidence type="ECO:0000313" key="6">
    <source>
        <dbReference type="Proteomes" id="UP000791080"/>
    </source>
</evidence>
<feature type="domain" description="HTH hxlR-type" evidence="4">
    <location>
        <begin position="11"/>
        <end position="108"/>
    </location>
</feature>
<evidence type="ECO:0000259" key="4">
    <source>
        <dbReference type="PROSITE" id="PS51118"/>
    </source>
</evidence>
<evidence type="ECO:0000256" key="1">
    <source>
        <dbReference type="ARBA" id="ARBA00023015"/>
    </source>
</evidence>
<reference evidence="5 6" key="1">
    <citation type="submission" date="2022-06" db="EMBL/GenBank/DDBJ databases">
        <title>Genomic Encyclopedia of Type Strains, Phase I: the one thousand microbial genomes (KMG-I) project.</title>
        <authorList>
            <person name="Kyrpides N."/>
        </authorList>
    </citation>
    <scope>NUCLEOTIDE SEQUENCE [LARGE SCALE GENOMIC DNA]</scope>
    <source>
        <strain evidence="5 6">DSM 43889</strain>
    </source>
</reference>
<evidence type="ECO:0000313" key="5">
    <source>
        <dbReference type="EMBL" id="MCP2330892.1"/>
    </source>
</evidence>
<dbReference type="EMBL" id="AUBJ02000001">
    <property type="protein sequence ID" value="MCP2330892.1"/>
    <property type="molecule type" value="Genomic_DNA"/>
</dbReference>
<dbReference type="PROSITE" id="PS51118">
    <property type="entry name" value="HTH_HXLR"/>
    <property type="match status" value="1"/>
</dbReference>
<protein>
    <submittedName>
        <fullName evidence="5">Transcriptional regulator, HxlR family</fullName>
    </submittedName>
</protein>
<keyword evidence="2" id="KW-0238">DNA-binding</keyword>
<dbReference type="SUPFAM" id="SSF46785">
    <property type="entry name" value="Winged helix' DNA-binding domain"/>
    <property type="match status" value="1"/>
</dbReference>
<evidence type="ECO:0000256" key="3">
    <source>
        <dbReference type="ARBA" id="ARBA00023163"/>
    </source>
</evidence>
<sequence length="156" mass="17458">MQRTRFGDMPCSIARTWNVIGEPWSPLILRDIYVGVRRFDDLQASLGISRKVLAERLAWLVDQQVLDRHPYTNRPTRHEYVLTPRGAELCDALLVLAGWGDRWLAGEDGPPALFRHRSCGEASNVTLHCSHCDQPMTAADVDVLDGPGAPAREETP</sequence>
<comment type="caution">
    <text evidence="5">The sequence shown here is derived from an EMBL/GenBank/DDBJ whole genome shotgun (WGS) entry which is preliminary data.</text>
</comment>
<dbReference type="PANTHER" id="PTHR33204:SF18">
    <property type="entry name" value="TRANSCRIPTIONAL REGULATORY PROTEIN"/>
    <property type="match status" value="1"/>
</dbReference>
<dbReference type="InterPro" id="IPR036390">
    <property type="entry name" value="WH_DNA-bd_sf"/>
</dbReference>
<proteinExistence type="predicted"/>
<dbReference type="Proteomes" id="UP000791080">
    <property type="component" value="Unassembled WGS sequence"/>
</dbReference>
<keyword evidence="1" id="KW-0805">Transcription regulation</keyword>
<dbReference type="Pfam" id="PF01638">
    <property type="entry name" value="HxlR"/>
    <property type="match status" value="1"/>
</dbReference>
<name>A0ABT1JEG4_ACTCY</name>
<gene>
    <name evidence="5" type="ORF">G443_001162</name>
</gene>
<accession>A0ABT1JEG4</accession>
<dbReference type="Gene3D" id="1.10.10.10">
    <property type="entry name" value="Winged helix-like DNA-binding domain superfamily/Winged helix DNA-binding domain"/>
    <property type="match status" value="1"/>
</dbReference>
<dbReference type="RefSeq" id="WP_026420163.1">
    <property type="nucleotide sequence ID" value="NZ_AUBJ02000001.1"/>
</dbReference>
<dbReference type="InterPro" id="IPR002577">
    <property type="entry name" value="HTH_HxlR"/>
</dbReference>